<dbReference type="Pfam" id="PF02786">
    <property type="entry name" value="CPSase_L_D2"/>
    <property type="match status" value="1"/>
</dbReference>
<dbReference type="AlphaFoldDB" id="A0A1Q8C6H4"/>
<dbReference type="GO" id="GO:0005524">
    <property type="term" value="F:ATP binding"/>
    <property type="evidence" value="ECO:0007669"/>
    <property type="project" value="UniProtKB-UniRule"/>
</dbReference>
<organism evidence="3 4">
    <name type="scientific">Actinophytocola xanthii</name>
    <dbReference type="NCBI Taxonomy" id="1912961"/>
    <lineage>
        <taxon>Bacteria</taxon>
        <taxon>Bacillati</taxon>
        <taxon>Actinomycetota</taxon>
        <taxon>Actinomycetes</taxon>
        <taxon>Pseudonocardiales</taxon>
        <taxon>Pseudonocardiaceae</taxon>
    </lineage>
</organism>
<dbReference type="PROSITE" id="PS50975">
    <property type="entry name" value="ATP_GRASP"/>
    <property type="match status" value="1"/>
</dbReference>
<dbReference type="Pfam" id="PF18105">
    <property type="entry name" value="PGM1_C"/>
    <property type="match status" value="1"/>
</dbReference>
<evidence type="ECO:0000313" key="3">
    <source>
        <dbReference type="EMBL" id="OLF09947.1"/>
    </source>
</evidence>
<dbReference type="Pfam" id="PF18604">
    <property type="entry name" value="PreAtp-grasp"/>
    <property type="match status" value="1"/>
</dbReference>
<dbReference type="STRING" id="1912961.BU204_32465"/>
<dbReference type="Gene3D" id="3.30.470.20">
    <property type="entry name" value="ATP-grasp fold, B domain"/>
    <property type="match status" value="1"/>
</dbReference>
<keyword evidence="1" id="KW-0067">ATP-binding</keyword>
<reference evidence="3 4" key="1">
    <citation type="submission" date="2016-12" db="EMBL/GenBank/DDBJ databases">
        <title>The draft genome sequence of Actinophytocola sp. 11-183.</title>
        <authorList>
            <person name="Wang W."/>
            <person name="Yuan L."/>
        </authorList>
    </citation>
    <scope>NUCLEOTIDE SEQUENCE [LARGE SCALE GENOMIC DNA]</scope>
    <source>
        <strain evidence="3 4">11-183</strain>
    </source>
</reference>
<dbReference type="Proteomes" id="UP000185596">
    <property type="component" value="Unassembled WGS sequence"/>
</dbReference>
<feature type="domain" description="ATP-grasp" evidence="2">
    <location>
        <begin position="155"/>
        <end position="371"/>
    </location>
</feature>
<dbReference type="OrthoDB" id="581833at2"/>
<proteinExistence type="predicted"/>
<dbReference type="EMBL" id="MSIE01000081">
    <property type="protein sequence ID" value="OLF09947.1"/>
    <property type="molecule type" value="Genomic_DNA"/>
</dbReference>
<gene>
    <name evidence="3" type="ORF">BU204_32465</name>
</gene>
<dbReference type="RefSeq" id="WP_075129636.1">
    <property type="nucleotide sequence ID" value="NZ_MSIE01000081.1"/>
</dbReference>
<evidence type="ECO:0000256" key="1">
    <source>
        <dbReference type="PROSITE-ProRule" id="PRU00409"/>
    </source>
</evidence>
<dbReference type="InterPro" id="IPR040754">
    <property type="entry name" value="PreAtp-grasp"/>
</dbReference>
<keyword evidence="1" id="KW-0547">Nucleotide-binding</keyword>
<accession>A0A1Q8C6H4</accession>
<comment type="caution">
    <text evidence="3">The sequence shown here is derived from an EMBL/GenBank/DDBJ whole genome shotgun (WGS) entry which is preliminary data.</text>
</comment>
<dbReference type="SUPFAM" id="SSF56059">
    <property type="entry name" value="Glutathione synthetase ATP-binding domain-like"/>
    <property type="match status" value="1"/>
</dbReference>
<dbReference type="InterPro" id="IPR041356">
    <property type="entry name" value="PGM1_C"/>
</dbReference>
<dbReference type="InterPro" id="IPR005479">
    <property type="entry name" value="CPAse_ATP-bd"/>
</dbReference>
<sequence length="452" mass="47124">MTALVVGNSRTEEMVGDLAALSPDERRAGGCAAQRVLWFAGTGDVVVLPQPPDTDYLAYVADLTRVDPSSLTLLVPPPGRLGAELLTPDRLADPAFRAAVGAAVRENGVDHLLAVYKDVAIAEFARAVGLGSAVPGLGFSAQGGDALVNSKAVFRAVATGADVPIAPGRVVSRVEDAAAAITEQLTAGHCVMLKQEFAGGGFGNEILSPAGEVRAAGAPRVVTLPDAAAVEEYLARRWDWLSDDGRHRLVVERYLLGCDTVYGEYLVGDGSDELLGTGEILMEPVAVGEVVPAQGLSAAAAEVLETAGRRLCRSFAAMGYRGFLSTDAVLTPAGEIVFTETNGRVSGSTHLHIAVRAHLVADAHRANRVLLERSGWAAPSFLAARERLDLAGLGYDADTSTGVVLISGLMPDDTLTYCVLARDLTAARAAAHRVEGLFAEVGVAVDRPGRTV</sequence>
<dbReference type="GO" id="GO:0046872">
    <property type="term" value="F:metal ion binding"/>
    <property type="evidence" value="ECO:0007669"/>
    <property type="project" value="InterPro"/>
</dbReference>
<name>A0A1Q8C6H4_9PSEU</name>
<protein>
    <recommendedName>
        <fullName evidence="2">ATP-grasp domain-containing protein</fullName>
    </recommendedName>
</protein>
<dbReference type="InterPro" id="IPR011761">
    <property type="entry name" value="ATP-grasp"/>
</dbReference>
<evidence type="ECO:0000259" key="2">
    <source>
        <dbReference type="PROSITE" id="PS50975"/>
    </source>
</evidence>
<keyword evidence="4" id="KW-1185">Reference proteome</keyword>
<evidence type="ECO:0000313" key="4">
    <source>
        <dbReference type="Proteomes" id="UP000185596"/>
    </source>
</evidence>